<evidence type="ECO:0000313" key="5">
    <source>
        <dbReference type="Proteomes" id="UP000190188"/>
    </source>
</evidence>
<dbReference type="CDD" id="cd04301">
    <property type="entry name" value="NAT_SF"/>
    <property type="match status" value="1"/>
</dbReference>
<dbReference type="Pfam" id="PF00583">
    <property type="entry name" value="Acetyltransf_1"/>
    <property type="match status" value="1"/>
</dbReference>
<feature type="domain" description="N-acetyltransferase" evidence="3">
    <location>
        <begin position="2"/>
        <end position="159"/>
    </location>
</feature>
<dbReference type="PANTHER" id="PTHR43877">
    <property type="entry name" value="AMINOALKYLPHOSPHONATE N-ACETYLTRANSFERASE-RELATED-RELATED"/>
    <property type="match status" value="1"/>
</dbReference>
<name>A0A1T2X6F8_9BACL</name>
<evidence type="ECO:0000256" key="2">
    <source>
        <dbReference type="ARBA" id="ARBA00023315"/>
    </source>
</evidence>
<dbReference type="STRING" id="1324314.BVG16_22490"/>
<evidence type="ECO:0000313" key="4">
    <source>
        <dbReference type="EMBL" id="OPA75395.1"/>
    </source>
</evidence>
<comment type="caution">
    <text evidence="4">The sequence shown here is derived from an EMBL/GenBank/DDBJ whole genome shotgun (WGS) entry which is preliminary data.</text>
</comment>
<dbReference type="EMBL" id="MSZX01000009">
    <property type="protein sequence ID" value="OPA75395.1"/>
    <property type="molecule type" value="Genomic_DNA"/>
</dbReference>
<keyword evidence="5" id="KW-1185">Reference proteome</keyword>
<accession>A0A1T2X6F8</accession>
<sequence>MYSYRTLSNEDLEAICMFPQSVEELLYVSPKFKFPLSPNQIIELLENRVEPTVIVQEYTGDLIAYANLYGIEEDTCWLGNVIVSPKYRGCGTAEVLLNVMINKAKEKYGIKKLLLSCHNTNSRGLAFYYKNGFKPCDIRITKLEDDKKKIAIQMELMIS</sequence>
<organism evidence="4 5">
    <name type="scientific">Paenibacillus selenitireducens</name>
    <dbReference type="NCBI Taxonomy" id="1324314"/>
    <lineage>
        <taxon>Bacteria</taxon>
        <taxon>Bacillati</taxon>
        <taxon>Bacillota</taxon>
        <taxon>Bacilli</taxon>
        <taxon>Bacillales</taxon>
        <taxon>Paenibacillaceae</taxon>
        <taxon>Paenibacillus</taxon>
    </lineage>
</organism>
<dbReference type="InterPro" id="IPR000182">
    <property type="entry name" value="GNAT_dom"/>
</dbReference>
<dbReference type="InterPro" id="IPR050832">
    <property type="entry name" value="Bact_Acetyltransf"/>
</dbReference>
<keyword evidence="1 4" id="KW-0808">Transferase</keyword>
<dbReference type="InterPro" id="IPR016181">
    <property type="entry name" value="Acyl_CoA_acyltransferase"/>
</dbReference>
<proteinExistence type="predicted"/>
<gene>
    <name evidence="4" type="ORF">BVG16_22490</name>
</gene>
<dbReference type="GO" id="GO:0016747">
    <property type="term" value="F:acyltransferase activity, transferring groups other than amino-acyl groups"/>
    <property type="evidence" value="ECO:0007669"/>
    <property type="project" value="InterPro"/>
</dbReference>
<reference evidence="4 5" key="1">
    <citation type="submission" date="2017-01" db="EMBL/GenBank/DDBJ databases">
        <title>Genome analysis of Paenibacillus selenitrireducens ES3-24.</title>
        <authorList>
            <person name="Xu D."/>
            <person name="Yao R."/>
            <person name="Zheng S."/>
        </authorList>
    </citation>
    <scope>NUCLEOTIDE SEQUENCE [LARGE SCALE GENOMIC DNA]</scope>
    <source>
        <strain evidence="4 5">ES3-24</strain>
    </source>
</reference>
<dbReference type="SUPFAM" id="SSF55729">
    <property type="entry name" value="Acyl-CoA N-acyltransferases (Nat)"/>
    <property type="match status" value="1"/>
</dbReference>
<dbReference type="PROSITE" id="PS51186">
    <property type="entry name" value="GNAT"/>
    <property type="match status" value="1"/>
</dbReference>
<protein>
    <submittedName>
        <fullName evidence="4">GNAT family N-acetyltransferase</fullName>
    </submittedName>
</protein>
<dbReference type="PANTHER" id="PTHR43877:SF2">
    <property type="entry name" value="AMINOALKYLPHOSPHONATE N-ACETYLTRANSFERASE-RELATED"/>
    <property type="match status" value="1"/>
</dbReference>
<evidence type="ECO:0000259" key="3">
    <source>
        <dbReference type="PROSITE" id="PS51186"/>
    </source>
</evidence>
<dbReference type="Gene3D" id="3.40.630.30">
    <property type="match status" value="1"/>
</dbReference>
<dbReference type="Proteomes" id="UP000190188">
    <property type="component" value="Unassembled WGS sequence"/>
</dbReference>
<dbReference type="AlphaFoldDB" id="A0A1T2X6F8"/>
<evidence type="ECO:0000256" key="1">
    <source>
        <dbReference type="ARBA" id="ARBA00022679"/>
    </source>
</evidence>
<dbReference type="OrthoDB" id="45853at2"/>
<keyword evidence="2" id="KW-0012">Acyltransferase</keyword>